<gene>
    <name evidence="2" type="ORF">H920_07468</name>
</gene>
<accession>A0A091DGB7</accession>
<evidence type="ECO:0000313" key="3">
    <source>
        <dbReference type="Proteomes" id="UP000028990"/>
    </source>
</evidence>
<name>A0A091DGB7_FUKDA</name>
<dbReference type="AlphaFoldDB" id="A0A091DGB7"/>
<protein>
    <submittedName>
        <fullName evidence="2">Uncharacterized protein</fullName>
    </submittedName>
</protein>
<feature type="region of interest" description="Disordered" evidence="1">
    <location>
        <begin position="56"/>
        <end position="104"/>
    </location>
</feature>
<dbReference type="EMBL" id="KN122320">
    <property type="protein sequence ID" value="KFO31174.1"/>
    <property type="molecule type" value="Genomic_DNA"/>
</dbReference>
<proteinExistence type="predicted"/>
<reference evidence="2 3" key="1">
    <citation type="submission" date="2013-11" db="EMBL/GenBank/DDBJ databases">
        <title>The Damaraland mole rat (Fukomys damarensis) genome and evolution of African mole rats.</title>
        <authorList>
            <person name="Gladyshev V.N."/>
            <person name="Fang X."/>
        </authorList>
    </citation>
    <scope>NUCLEOTIDE SEQUENCE [LARGE SCALE GENOMIC DNA]</scope>
    <source>
        <tissue evidence="2">Liver</tissue>
    </source>
</reference>
<dbReference type="Proteomes" id="UP000028990">
    <property type="component" value="Unassembled WGS sequence"/>
</dbReference>
<evidence type="ECO:0000313" key="2">
    <source>
        <dbReference type="EMBL" id="KFO31174.1"/>
    </source>
</evidence>
<keyword evidence="3" id="KW-1185">Reference proteome</keyword>
<organism evidence="2 3">
    <name type="scientific">Fukomys damarensis</name>
    <name type="common">Damaraland mole rat</name>
    <name type="synonym">Cryptomys damarensis</name>
    <dbReference type="NCBI Taxonomy" id="885580"/>
    <lineage>
        <taxon>Eukaryota</taxon>
        <taxon>Metazoa</taxon>
        <taxon>Chordata</taxon>
        <taxon>Craniata</taxon>
        <taxon>Vertebrata</taxon>
        <taxon>Euteleostomi</taxon>
        <taxon>Mammalia</taxon>
        <taxon>Eutheria</taxon>
        <taxon>Euarchontoglires</taxon>
        <taxon>Glires</taxon>
        <taxon>Rodentia</taxon>
        <taxon>Hystricomorpha</taxon>
        <taxon>Bathyergidae</taxon>
        <taxon>Fukomys</taxon>
    </lineage>
</organism>
<feature type="compositionally biased region" description="Polar residues" evidence="1">
    <location>
        <begin position="64"/>
        <end position="81"/>
    </location>
</feature>
<sequence length="104" mass="11681">MSLLKPVFNQATIVTCIAANALVFLKATEALMNELLLFGVTRKEWQQKNFVSQVMEDEEESAHQKASQNLDALRKSPQNPRKMSPTWLIPLEHGERSSGQGSKL</sequence>
<evidence type="ECO:0000256" key="1">
    <source>
        <dbReference type="SAM" id="MobiDB-lite"/>
    </source>
</evidence>